<dbReference type="Proteomes" id="UP000887580">
    <property type="component" value="Unplaced"/>
</dbReference>
<dbReference type="WBParaSite" id="PS1159_v2.g20479.t1">
    <property type="protein sequence ID" value="PS1159_v2.g20479.t1"/>
    <property type="gene ID" value="PS1159_v2.g20479"/>
</dbReference>
<reference evidence="2" key="1">
    <citation type="submission" date="2022-11" db="UniProtKB">
        <authorList>
            <consortium name="WormBaseParasite"/>
        </authorList>
    </citation>
    <scope>IDENTIFICATION</scope>
</reference>
<accession>A0AC35FSL5</accession>
<sequence>MITKSYIYGILLLLFFLFIFDCFCQSTTTAVSKKVNVIPRCGSQLITIEIQFSPNQVTNGKFTDWIIVGDSDRPECRLRGNGELQYVVEIAVFNDPCETVMISPGVFQNTIRIAQIPAIVLQDDFNFTVKCLYGAPEVQEHQQPKTVNPTFDIAGNVLPDGSIFASKENVDSGFAGVSPPSSLFPSVHDRSSNPHVEDFFTTDQLNSRILQSLNTQNENSKSIFGSVDVPFGHSMSTKSSSSSDTSNNQQNVQSFENQNIEGKKAETSVEKGNGSLLAILLIAFIVLAVMIMLIVLFLCLKNRYFDDFEGKDGNTNGTETTLSPGPKSDKDEPWWNKKPQVGATYLLPAEYRVNRTPSGMSYDEPRTQASYTSDEIDRHSVRAIDCPPEAVNSYRQSQIREAFRNRSTPTGSSGNSNNNNNNNNTQQNFAHRNDPIEEDAFDDENTLRTTQSYAQWRERMLRGDMGVNNPNPQSGDMQARCLTPVRSITEIYRSAETHLQKLMTDGREHDRRDPEEGNYSLPRQNNDEGLEGSAIEKLTKCVDKIRGFGSRKLTEQEISRWRQLITNDINLQKNIMEAQSLDELKFIIEQPDYRLYFTRTKWSHIMQCVAEVLFNTKFASPAGSFSIRTNPRDSKQDNEENPNGSMLNVYVGNPGW</sequence>
<name>A0AC35FSL5_9BILA</name>
<proteinExistence type="predicted"/>
<evidence type="ECO:0000313" key="1">
    <source>
        <dbReference type="Proteomes" id="UP000887580"/>
    </source>
</evidence>
<organism evidence="1 2">
    <name type="scientific">Panagrolaimus sp. PS1159</name>
    <dbReference type="NCBI Taxonomy" id="55785"/>
    <lineage>
        <taxon>Eukaryota</taxon>
        <taxon>Metazoa</taxon>
        <taxon>Ecdysozoa</taxon>
        <taxon>Nematoda</taxon>
        <taxon>Chromadorea</taxon>
        <taxon>Rhabditida</taxon>
        <taxon>Tylenchina</taxon>
        <taxon>Panagrolaimomorpha</taxon>
        <taxon>Panagrolaimoidea</taxon>
        <taxon>Panagrolaimidae</taxon>
        <taxon>Panagrolaimus</taxon>
    </lineage>
</organism>
<protein>
    <submittedName>
        <fullName evidence="2">ZP domain-containing protein</fullName>
    </submittedName>
</protein>
<evidence type="ECO:0000313" key="2">
    <source>
        <dbReference type="WBParaSite" id="PS1159_v2.g20479.t1"/>
    </source>
</evidence>